<keyword evidence="8" id="KW-0732">Signal</keyword>
<evidence type="ECO:0000256" key="5">
    <source>
        <dbReference type="ARBA" id="ARBA00022900"/>
    </source>
</evidence>
<dbReference type="InterPro" id="IPR006311">
    <property type="entry name" value="TAT_signal"/>
</dbReference>
<dbReference type="RefSeq" id="WP_231447354.1">
    <property type="nucleotide sequence ID" value="NZ_JAJOMB010000017.1"/>
</dbReference>
<dbReference type="GO" id="GO:0004867">
    <property type="term" value="F:serine-type endopeptidase inhibitor activity"/>
    <property type="evidence" value="ECO:0007669"/>
    <property type="project" value="UniProtKB-KW"/>
</dbReference>
<accession>A0A9X1NK43</accession>
<evidence type="ECO:0000256" key="7">
    <source>
        <dbReference type="SAM" id="MobiDB-lite"/>
    </source>
</evidence>
<feature type="signal peptide" evidence="8">
    <location>
        <begin position="1"/>
        <end position="26"/>
    </location>
</feature>
<keyword evidence="11" id="KW-1185">Reference proteome</keyword>
<keyword evidence="6" id="KW-1015">Disulfide bond</keyword>
<evidence type="ECO:0000256" key="6">
    <source>
        <dbReference type="ARBA" id="ARBA00023157"/>
    </source>
</evidence>
<evidence type="ECO:0000256" key="2">
    <source>
        <dbReference type="ARBA" id="ARBA00010472"/>
    </source>
</evidence>
<evidence type="ECO:0000256" key="1">
    <source>
        <dbReference type="ARBA" id="ARBA00004613"/>
    </source>
</evidence>
<feature type="chain" id="PRO_5040764661" evidence="8">
    <location>
        <begin position="27"/>
        <end position="155"/>
    </location>
</feature>
<dbReference type="SUPFAM" id="SSF55399">
    <property type="entry name" value="Subtilisin inhibitor"/>
    <property type="match status" value="1"/>
</dbReference>
<dbReference type="PROSITE" id="PS51318">
    <property type="entry name" value="TAT"/>
    <property type="match status" value="1"/>
</dbReference>
<comment type="similarity">
    <text evidence="2">Belongs to the protease inhibitor I16 (SSI) family.</text>
</comment>
<dbReference type="PROSITE" id="PS51257">
    <property type="entry name" value="PROKAR_LIPOPROTEIN"/>
    <property type="match status" value="1"/>
</dbReference>
<evidence type="ECO:0000256" key="8">
    <source>
        <dbReference type="SAM" id="SignalP"/>
    </source>
</evidence>
<dbReference type="InterPro" id="IPR020054">
    <property type="entry name" value="Prot_inh_SSI_I16_CS"/>
</dbReference>
<reference evidence="10" key="1">
    <citation type="submission" date="2021-11" db="EMBL/GenBank/DDBJ databases">
        <title>Streptomyces corallinus and Kineosporia corallina sp. nov., two new coral-derived marine actinobacteria.</title>
        <authorList>
            <person name="Buangrab K."/>
            <person name="Sutthacheep M."/>
            <person name="Yeemin T."/>
            <person name="Harunari E."/>
            <person name="Igarashi Y."/>
            <person name="Sripreechasak P."/>
            <person name="Kanchanasin P."/>
            <person name="Tanasupawat S."/>
            <person name="Phongsopitanun W."/>
        </authorList>
    </citation>
    <scope>NUCLEOTIDE SEQUENCE</scope>
    <source>
        <strain evidence="10">JCM 31032</strain>
    </source>
</reference>
<dbReference type="Pfam" id="PF00720">
    <property type="entry name" value="SSI"/>
    <property type="match status" value="1"/>
</dbReference>
<dbReference type="InterPro" id="IPR036819">
    <property type="entry name" value="Subtilisin_inhibitor-like_sf"/>
</dbReference>
<comment type="caution">
    <text evidence="10">The sequence shown here is derived from an EMBL/GenBank/DDBJ whole genome shotgun (WGS) entry which is preliminary data.</text>
</comment>
<evidence type="ECO:0000313" key="11">
    <source>
        <dbReference type="Proteomes" id="UP001138997"/>
    </source>
</evidence>
<evidence type="ECO:0000259" key="9">
    <source>
        <dbReference type="Pfam" id="PF00720"/>
    </source>
</evidence>
<dbReference type="InterPro" id="IPR023549">
    <property type="entry name" value="Subtilisin_inhibitor"/>
</dbReference>
<protein>
    <submittedName>
        <fullName evidence="10">Subtilase-type protease inhibitor</fullName>
    </submittedName>
</protein>
<dbReference type="GO" id="GO:0005576">
    <property type="term" value="C:extracellular region"/>
    <property type="evidence" value="ECO:0007669"/>
    <property type="project" value="UniProtKB-SubCell"/>
</dbReference>
<gene>
    <name evidence="10" type="ORF">LR394_27435</name>
</gene>
<dbReference type="AlphaFoldDB" id="A0A9X1NK43"/>
<sequence length="155" mass="15708">MNHRSSRRPWLAALSLGAVVALSACGGSSSDGSVTPQDATADPGAQTAEGTELSIEVTDGESTTWQLSCDPAGGDHPDAKAACAALAEHGAKALPATGPDTVCTQIFGGEQTAVVTGSWQGRAVEATFSRQDGCEISRWDALAPLLPKVSAESAQ</sequence>
<organism evidence="10 11">
    <name type="scientific">Kineosporia babensis</name>
    <dbReference type="NCBI Taxonomy" id="499548"/>
    <lineage>
        <taxon>Bacteria</taxon>
        <taxon>Bacillati</taxon>
        <taxon>Actinomycetota</taxon>
        <taxon>Actinomycetes</taxon>
        <taxon>Kineosporiales</taxon>
        <taxon>Kineosporiaceae</taxon>
        <taxon>Kineosporia</taxon>
    </lineage>
</organism>
<dbReference type="PROSITE" id="PS00999">
    <property type="entry name" value="SSI"/>
    <property type="match status" value="1"/>
</dbReference>
<dbReference type="Gene3D" id="3.30.350.10">
    <property type="entry name" value="Subtilisin inhibitor-like"/>
    <property type="match status" value="1"/>
</dbReference>
<evidence type="ECO:0000256" key="4">
    <source>
        <dbReference type="ARBA" id="ARBA00022690"/>
    </source>
</evidence>
<dbReference type="Proteomes" id="UP001138997">
    <property type="component" value="Unassembled WGS sequence"/>
</dbReference>
<keyword evidence="3" id="KW-0964">Secreted</keyword>
<evidence type="ECO:0000256" key="3">
    <source>
        <dbReference type="ARBA" id="ARBA00022525"/>
    </source>
</evidence>
<feature type="compositionally biased region" description="Polar residues" evidence="7">
    <location>
        <begin position="27"/>
        <end position="38"/>
    </location>
</feature>
<keyword evidence="4" id="KW-0646">Protease inhibitor</keyword>
<keyword evidence="5" id="KW-0722">Serine protease inhibitor</keyword>
<comment type="subcellular location">
    <subcellularLocation>
        <location evidence="1">Secreted</location>
    </subcellularLocation>
</comment>
<feature type="domain" description="Subtilisin inhibitor" evidence="9">
    <location>
        <begin position="62"/>
        <end position="125"/>
    </location>
</feature>
<feature type="region of interest" description="Disordered" evidence="7">
    <location>
        <begin position="27"/>
        <end position="50"/>
    </location>
</feature>
<proteinExistence type="inferred from homology"/>
<dbReference type="EMBL" id="JAJOMB010000017">
    <property type="protein sequence ID" value="MCD5314646.1"/>
    <property type="molecule type" value="Genomic_DNA"/>
</dbReference>
<evidence type="ECO:0000313" key="10">
    <source>
        <dbReference type="EMBL" id="MCD5314646.1"/>
    </source>
</evidence>
<name>A0A9X1NK43_9ACTN</name>